<dbReference type="InterPro" id="IPR050950">
    <property type="entry name" value="HTH-type_LysR_regulators"/>
</dbReference>
<keyword evidence="2" id="KW-0805">Transcription regulation</keyword>
<evidence type="ECO:0000256" key="4">
    <source>
        <dbReference type="ARBA" id="ARBA00023163"/>
    </source>
</evidence>
<dbReference type="InterPro" id="IPR036390">
    <property type="entry name" value="WH_DNA-bd_sf"/>
</dbReference>
<dbReference type="SUPFAM" id="SSF53850">
    <property type="entry name" value="Periplasmic binding protein-like II"/>
    <property type="match status" value="1"/>
</dbReference>
<dbReference type="PANTHER" id="PTHR30419">
    <property type="entry name" value="HTH-TYPE TRANSCRIPTIONAL REGULATOR YBHD"/>
    <property type="match status" value="1"/>
</dbReference>
<name>A0A1I2Z6H5_9RHOB</name>
<evidence type="ECO:0000256" key="2">
    <source>
        <dbReference type="ARBA" id="ARBA00023015"/>
    </source>
</evidence>
<dbReference type="InterPro" id="IPR005119">
    <property type="entry name" value="LysR_subst-bd"/>
</dbReference>
<accession>A0A1I2Z6H5</accession>
<gene>
    <name evidence="6" type="ORF">SAMN04488021_10768</name>
</gene>
<dbReference type="OrthoDB" id="9803030at2"/>
<evidence type="ECO:0000256" key="1">
    <source>
        <dbReference type="ARBA" id="ARBA00009437"/>
    </source>
</evidence>
<feature type="domain" description="HTH lysR-type" evidence="5">
    <location>
        <begin position="12"/>
        <end position="69"/>
    </location>
</feature>
<dbReference type="RefSeq" id="WP_074966672.1">
    <property type="nucleotide sequence ID" value="NZ_CBCRYP010000051.1"/>
</dbReference>
<dbReference type="PRINTS" id="PR00039">
    <property type="entry name" value="HTHLYSR"/>
</dbReference>
<dbReference type="Proteomes" id="UP000183635">
    <property type="component" value="Unassembled WGS sequence"/>
</dbReference>
<proteinExistence type="inferred from homology"/>
<dbReference type="GO" id="GO:0003677">
    <property type="term" value="F:DNA binding"/>
    <property type="evidence" value="ECO:0007669"/>
    <property type="project" value="UniProtKB-KW"/>
</dbReference>
<organism evidence="6 7">
    <name type="scientific">Paracoccus aminovorans</name>
    <dbReference type="NCBI Taxonomy" id="34004"/>
    <lineage>
        <taxon>Bacteria</taxon>
        <taxon>Pseudomonadati</taxon>
        <taxon>Pseudomonadota</taxon>
        <taxon>Alphaproteobacteria</taxon>
        <taxon>Rhodobacterales</taxon>
        <taxon>Paracoccaceae</taxon>
        <taxon>Paracoccus</taxon>
    </lineage>
</organism>
<evidence type="ECO:0000313" key="7">
    <source>
        <dbReference type="Proteomes" id="UP000183635"/>
    </source>
</evidence>
<dbReference type="PANTHER" id="PTHR30419:SF8">
    <property type="entry name" value="NITROGEN ASSIMILATION TRANSCRIPTIONAL ACTIVATOR-RELATED"/>
    <property type="match status" value="1"/>
</dbReference>
<dbReference type="Pfam" id="PF03466">
    <property type="entry name" value="LysR_substrate"/>
    <property type="match status" value="1"/>
</dbReference>
<dbReference type="AlphaFoldDB" id="A0A1I2Z6H5"/>
<dbReference type="SUPFAM" id="SSF46785">
    <property type="entry name" value="Winged helix' DNA-binding domain"/>
    <property type="match status" value="1"/>
</dbReference>
<dbReference type="Gene3D" id="3.40.190.290">
    <property type="match status" value="1"/>
</dbReference>
<sequence>MSAPAPPARLMLKPAQLRLIQQIADHGQLQLAAETVGMTQPAASRMLAEIENLVGAQLFLRQPKGMEPTEIGRTVLRRARVILREMVSMAADVRALREGVGGSLRVGAVTGPAVGYLVSAIREIKQDAPDADITVDVMPSRELLGHLAAGEMDFVLARILPEFDSQDFNILPMRDEKVSFLTRAGHPLSRAPTVTLTELAGQEWIMQSRGAPIREATLAAFADVGLAEPRNIVNSPSLLLTIAYLAQCDAVAPMSEEVAELLIRPPVAAGFAMLQVPHEIRVSAYYLLDLKRRPLSPLAMRLREKLVALSQSPVRDAWQGSPGDAGLPRQR</sequence>
<dbReference type="GO" id="GO:0003700">
    <property type="term" value="F:DNA-binding transcription factor activity"/>
    <property type="evidence" value="ECO:0007669"/>
    <property type="project" value="InterPro"/>
</dbReference>
<keyword evidence="7" id="KW-1185">Reference proteome</keyword>
<dbReference type="Gene3D" id="1.10.10.10">
    <property type="entry name" value="Winged helix-like DNA-binding domain superfamily/Winged helix DNA-binding domain"/>
    <property type="match status" value="1"/>
</dbReference>
<dbReference type="EMBL" id="FOPU01000007">
    <property type="protein sequence ID" value="SFH33330.1"/>
    <property type="molecule type" value="Genomic_DNA"/>
</dbReference>
<evidence type="ECO:0000256" key="3">
    <source>
        <dbReference type="ARBA" id="ARBA00023125"/>
    </source>
</evidence>
<dbReference type="InterPro" id="IPR000847">
    <property type="entry name" value="LysR_HTH_N"/>
</dbReference>
<comment type="similarity">
    <text evidence="1">Belongs to the LysR transcriptional regulatory family.</text>
</comment>
<keyword evidence="4" id="KW-0804">Transcription</keyword>
<protein>
    <submittedName>
        <fullName evidence="6">DNA-binding transcriptional regulator, LysR family</fullName>
    </submittedName>
</protein>
<dbReference type="Pfam" id="PF00126">
    <property type="entry name" value="HTH_1"/>
    <property type="match status" value="1"/>
</dbReference>
<dbReference type="STRING" id="34004.SAMN04488021_10768"/>
<dbReference type="GO" id="GO:0005829">
    <property type="term" value="C:cytosol"/>
    <property type="evidence" value="ECO:0007669"/>
    <property type="project" value="TreeGrafter"/>
</dbReference>
<dbReference type="PROSITE" id="PS50931">
    <property type="entry name" value="HTH_LYSR"/>
    <property type="match status" value="1"/>
</dbReference>
<keyword evidence="3 6" id="KW-0238">DNA-binding</keyword>
<evidence type="ECO:0000259" key="5">
    <source>
        <dbReference type="PROSITE" id="PS50931"/>
    </source>
</evidence>
<dbReference type="InterPro" id="IPR036388">
    <property type="entry name" value="WH-like_DNA-bd_sf"/>
</dbReference>
<evidence type="ECO:0000313" key="6">
    <source>
        <dbReference type="EMBL" id="SFH33330.1"/>
    </source>
</evidence>
<reference evidence="6 7" key="1">
    <citation type="submission" date="2016-10" db="EMBL/GenBank/DDBJ databases">
        <authorList>
            <person name="de Groot N.N."/>
        </authorList>
    </citation>
    <scope>NUCLEOTIDE SEQUENCE [LARGE SCALE GENOMIC DNA]</scope>
    <source>
        <strain evidence="6 7">DSM 8537</strain>
    </source>
</reference>